<proteinExistence type="predicted"/>
<evidence type="ECO:0000313" key="2">
    <source>
        <dbReference type="EMBL" id="CAL1401746.1"/>
    </source>
</evidence>
<evidence type="ECO:0000313" key="3">
    <source>
        <dbReference type="Proteomes" id="UP001497516"/>
    </source>
</evidence>
<dbReference type="AlphaFoldDB" id="A0AAV2FTS6"/>
<reference evidence="2 3" key="1">
    <citation type="submission" date="2024-04" db="EMBL/GenBank/DDBJ databases">
        <authorList>
            <person name="Fracassetti M."/>
        </authorList>
    </citation>
    <scope>NUCLEOTIDE SEQUENCE [LARGE SCALE GENOMIC DNA]</scope>
</reference>
<evidence type="ECO:0008006" key="4">
    <source>
        <dbReference type="Google" id="ProtNLM"/>
    </source>
</evidence>
<feature type="chain" id="PRO_5043830698" description="Secreted protein" evidence="1">
    <location>
        <begin position="19"/>
        <end position="107"/>
    </location>
</feature>
<accession>A0AAV2FTS6</accession>
<evidence type="ECO:0000256" key="1">
    <source>
        <dbReference type="SAM" id="SignalP"/>
    </source>
</evidence>
<organism evidence="2 3">
    <name type="scientific">Linum trigynum</name>
    <dbReference type="NCBI Taxonomy" id="586398"/>
    <lineage>
        <taxon>Eukaryota</taxon>
        <taxon>Viridiplantae</taxon>
        <taxon>Streptophyta</taxon>
        <taxon>Embryophyta</taxon>
        <taxon>Tracheophyta</taxon>
        <taxon>Spermatophyta</taxon>
        <taxon>Magnoliopsida</taxon>
        <taxon>eudicotyledons</taxon>
        <taxon>Gunneridae</taxon>
        <taxon>Pentapetalae</taxon>
        <taxon>rosids</taxon>
        <taxon>fabids</taxon>
        <taxon>Malpighiales</taxon>
        <taxon>Linaceae</taxon>
        <taxon>Linum</taxon>
    </lineage>
</organism>
<dbReference type="Proteomes" id="UP001497516">
    <property type="component" value="Chromosome 7"/>
</dbReference>
<keyword evidence="1" id="KW-0732">Signal</keyword>
<keyword evidence="3" id="KW-1185">Reference proteome</keyword>
<sequence length="107" mass="12026">MGAARLVLLELMLWTSDSLECSMIVEVRCVLPLHHHHVRRVEPHGLGEGIIGKHSRLTSQHKLHIWPALLVGRDDMDERGVELHAGLVVDELINREQHALLGVTDDP</sequence>
<name>A0AAV2FTS6_9ROSI</name>
<dbReference type="EMBL" id="OZ034820">
    <property type="protein sequence ID" value="CAL1401746.1"/>
    <property type="molecule type" value="Genomic_DNA"/>
</dbReference>
<feature type="signal peptide" evidence="1">
    <location>
        <begin position="1"/>
        <end position="18"/>
    </location>
</feature>
<protein>
    <recommendedName>
        <fullName evidence="4">Secreted protein</fullName>
    </recommendedName>
</protein>
<gene>
    <name evidence="2" type="ORF">LTRI10_LOCUS41789</name>
</gene>